<proteinExistence type="predicted"/>
<dbReference type="InterPro" id="IPR051274">
    <property type="entry name" value="3-5_Exoribonuclease"/>
</dbReference>
<dbReference type="PANTHER" id="PTHR23044">
    <property type="entry name" value="3'-5' EXONUCLEASE ERI1-RELATED"/>
    <property type="match status" value="1"/>
</dbReference>
<dbReference type="InterPro" id="IPR047201">
    <property type="entry name" value="ERI-1_3'hExo-like"/>
</dbReference>
<evidence type="ECO:0008006" key="7">
    <source>
        <dbReference type="Google" id="ProtNLM"/>
    </source>
</evidence>
<keyword evidence="6" id="KW-1185">Reference proteome</keyword>
<dbReference type="InterPro" id="IPR012337">
    <property type="entry name" value="RNaseH-like_sf"/>
</dbReference>
<gene>
    <name evidence="5" type="ORF">Clacol_006446</name>
</gene>
<organism evidence="5 6">
    <name type="scientific">Clathrus columnatus</name>
    <dbReference type="NCBI Taxonomy" id="1419009"/>
    <lineage>
        <taxon>Eukaryota</taxon>
        <taxon>Fungi</taxon>
        <taxon>Dikarya</taxon>
        <taxon>Basidiomycota</taxon>
        <taxon>Agaricomycotina</taxon>
        <taxon>Agaricomycetes</taxon>
        <taxon>Phallomycetidae</taxon>
        <taxon>Phallales</taxon>
        <taxon>Clathraceae</taxon>
        <taxon>Clathrus</taxon>
    </lineage>
</organism>
<reference evidence="5" key="1">
    <citation type="submission" date="2021-10" db="EMBL/GenBank/DDBJ databases">
        <title>De novo Genome Assembly of Clathrus columnatus (Basidiomycota, Fungi) Using Illumina and Nanopore Sequence Data.</title>
        <authorList>
            <person name="Ogiso-Tanaka E."/>
            <person name="Itagaki H."/>
            <person name="Hosoya T."/>
            <person name="Hosaka K."/>
        </authorList>
    </citation>
    <scope>NUCLEOTIDE SEQUENCE</scope>
    <source>
        <strain evidence="5">MO-923</strain>
    </source>
</reference>
<dbReference type="InterPro" id="IPR036397">
    <property type="entry name" value="RNaseH_sf"/>
</dbReference>
<comment type="caution">
    <text evidence="5">The sequence shown here is derived from an EMBL/GenBank/DDBJ whole genome shotgun (WGS) entry which is preliminary data.</text>
</comment>
<dbReference type="SUPFAM" id="SSF53098">
    <property type="entry name" value="Ribonuclease H-like"/>
    <property type="match status" value="1"/>
</dbReference>
<evidence type="ECO:0000313" key="5">
    <source>
        <dbReference type="EMBL" id="GJJ12205.1"/>
    </source>
</evidence>
<evidence type="ECO:0000313" key="6">
    <source>
        <dbReference type="Proteomes" id="UP001050691"/>
    </source>
</evidence>
<feature type="region of interest" description="Disordered" evidence="4">
    <location>
        <begin position="27"/>
        <end position="47"/>
    </location>
</feature>
<dbReference type="PANTHER" id="PTHR23044:SF61">
    <property type="entry name" value="3'-5' EXORIBONUCLEASE 1-RELATED"/>
    <property type="match status" value="1"/>
</dbReference>
<evidence type="ECO:0000256" key="2">
    <source>
        <dbReference type="ARBA" id="ARBA00022801"/>
    </source>
</evidence>
<evidence type="ECO:0000256" key="1">
    <source>
        <dbReference type="ARBA" id="ARBA00022722"/>
    </source>
</evidence>
<evidence type="ECO:0000256" key="3">
    <source>
        <dbReference type="ARBA" id="ARBA00022839"/>
    </source>
</evidence>
<keyword evidence="1" id="KW-0540">Nuclease</keyword>
<keyword evidence="2" id="KW-0378">Hydrolase</keyword>
<dbReference type="Gene3D" id="3.30.420.10">
    <property type="entry name" value="Ribonuclease H-like superfamily/Ribonuclease H"/>
    <property type="match status" value="1"/>
</dbReference>
<dbReference type="AlphaFoldDB" id="A0AAV5AJS4"/>
<accession>A0AAV5AJS4</accession>
<keyword evidence="3" id="KW-0269">Exonuclease</keyword>
<evidence type="ECO:0000256" key="4">
    <source>
        <dbReference type="SAM" id="MobiDB-lite"/>
    </source>
</evidence>
<dbReference type="Proteomes" id="UP001050691">
    <property type="component" value="Unassembled WGS sequence"/>
</dbReference>
<dbReference type="GO" id="GO:0000175">
    <property type="term" value="F:3'-5'-RNA exonuclease activity"/>
    <property type="evidence" value="ECO:0007669"/>
    <property type="project" value="InterPro"/>
</dbReference>
<sequence>MWLFLVLFCLSGLVIIGFYWKKSLPVPNSTQPQIVDTKPPGPSISLETNPPPRQPFNYFLVLDVEATCVEGTDLTWPNEIIEWPVVLLTWDDRDEEGHASKLKVVDEFRSYLNPSAFTDIDAAPTFPVVLESCRTFLIRNGLICPKTGDRLNTFAWVTDGPFDIRDFVIKQCFISKITLPEWLQGDVIDSRKHVYECLGQRKHGRRNHLSLNLTRQLSALSLPPFEGRQHSGIDDTRNIARILIELARRKVKLVPNLRIHTNRRWYWMGTEIGQIVEAYFPESLSVNIH</sequence>
<dbReference type="CDD" id="cd06133">
    <property type="entry name" value="ERI-1_3'hExo_like"/>
    <property type="match status" value="1"/>
</dbReference>
<protein>
    <recommendedName>
        <fullName evidence="7">Exonuclease domain-containing protein</fullName>
    </recommendedName>
</protein>
<name>A0AAV5AJS4_9AGAM</name>
<dbReference type="GO" id="GO:0003676">
    <property type="term" value="F:nucleic acid binding"/>
    <property type="evidence" value="ECO:0007669"/>
    <property type="project" value="InterPro"/>
</dbReference>
<dbReference type="EMBL" id="BPWL01000007">
    <property type="protein sequence ID" value="GJJ12205.1"/>
    <property type="molecule type" value="Genomic_DNA"/>
</dbReference>